<accession>A0A4D4KGB0</accession>
<proteinExistence type="predicted"/>
<evidence type="ECO:0000313" key="2">
    <source>
        <dbReference type="EMBL" id="GDY48181.1"/>
    </source>
</evidence>
<evidence type="ECO:0000256" key="1">
    <source>
        <dbReference type="SAM" id="MobiDB-lite"/>
    </source>
</evidence>
<sequence>MESVIANVPSQTDERIEAMPRATKTPPPTSADSRAPAPATKRGSHGPRAAADRVCSRHSVTVFFGGRRVELPSEEQLCFLAGVGLLAAVEIIEWPVAVAIAIGHGLAHSQHGKALREFGEALEEA</sequence>
<feature type="region of interest" description="Disordered" evidence="1">
    <location>
        <begin position="1"/>
        <end position="52"/>
    </location>
</feature>
<name>A0A4D4KGB0_9ACTN</name>
<organism evidence="2 3">
    <name type="scientific">Streptomyces antimycoticus</name>
    <dbReference type="NCBI Taxonomy" id="68175"/>
    <lineage>
        <taxon>Bacteria</taxon>
        <taxon>Bacillati</taxon>
        <taxon>Actinomycetota</taxon>
        <taxon>Actinomycetes</taxon>
        <taxon>Kitasatosporales</taxon>
        <taxon>Streptomycetaceae</taxon>
        <taxon>Streptomyces</taxon>
        <taxon>Streptomyces violaceusniger group</taxon>
    </lineage>
</organism>
<protein>
    <submittedName>
        <fullName evidence="2">Uncharacterized protein</fullName>
    </submittedName>
</protein>
<reference evidence="2 3" key="1">
    <citation type="journal article" date="2020" name="Int. J. Syst. Evol. Microbiol.">
        <title>Reclassification of Streptomyces castelarensis and Streptomyces sporoclivatus as later heterotypic synonyms of Streptomyces antimycoticus.</title>
        <authorList>
            <person name="Komaki H."/>
            <person name="Tamura T."/>
        </authorList>
    </citation>
    <scope>NUCLEOTIDE SEQUENCE [LARGE SCALE GENOMIC DNA]</scope>
    <source>
        <strain evidence="2 3">NBRC 12839</strain>
    </source>
</reference>
<dbReference type="AlphaFoldDB" id="A0A4D4KGB0"/>
<keyword evidence="3" id="KW-1185">Reference proteome</keyword>
<gene>
    <name evidence="2" type="ORF">SANT12839_090630</name>
</gene>
<evidence type="ECO:0000313" key="3">
    <source>
        <dbReference type="Proteomes" id="UP000299290"/>
    </source>
</evidence>
<dbReference type="Proteomes" id="UP000299290">
    <property type="component" value="Unassembled WGS sequence"/>
</dbReference>
<dbReference type="EMBL" id="BJHV01000001">
    <property type="protein sequence ID" value="GDY48181.1"/>
    <property type="molecule type" value="Genomic_DNA"/>
</dbReference>
<comment type="caution">
    <text evidence="2">The sequence shown here is derived from an EMBL/GenBank/DDBJ whole genome shotgun (WGS) entry which is preliminary data.</text>
</comment>